<evidence type="ECO:0000256" key="5">
    <source>
        <dbReference type="ARBA" id="ARBA00022970"/>
    </source>
</evidence>
<evidence type="ECO:0000313" key="11">
    <source>
        <dbReference type="Proteomes" id="UP000830167"/>
    </source>
</evidence>
<feature type="transmembrane region" description="Helical" evidence="9">
    <location>
        <begin position="224"/>
        <end position="249"/>
    </location>
</feature>
<dbReference type="Proteomes" id="UP000830167">
    <property type="component" value="Chromosome"/>
</dbReference>
<evidence type="ECO:0000256" key="6">
    <source>
        <dbReference type="ARBA" id="ARBA00022989"/>
    </source>
</evidence>
<dbReference type="Pfam" id="PF02653">
    <property type="entry name" value="BPD_transp_2"/>
    <property type="match status" value="1"/>
</dbReference>
<accession>A0ABY4CF37</accession>
<evidence type="ECO:0000256" key="4">
    <source>
        <dbReference type="ARBA" id="ARBA00022692"/>
    </source>
</evidence>
<evidence type="ECO:0000256" key="9">
    <source>
        <dbReference type="SAM" id="Phobius"/>
    </source>
</evidence>
<dbReference type="PANTHER" id="PTHR11795:SF451">
    <property type="entry name" value="ABC TRANSPORTER PERMEASE PROTEIN"/>
    <property type="match status" value="1"/>
</dbReference>
<protein>
    <submittedName>
        <fullName evidence="10">Branched-chain amino acid ABC transporter permease</fullName>
    </submittedName>
</protein>
<dbReference type="CDD" id="cd06582">
    <property type="entry name" value="TM_PBP1_LivH_like"/>
    <property type="match status" value="1"/>
</dbReference>
<dbReference type="RefSeq" id="WP_347435700.1">
    <property type="nucleotide sequence ID" value="NZ_CP089291.1"/>
</dbReference>
<feature type="transmembrane region" description="Helical" evidence="9">
    <location>
        <begin position="190"/>
        <end position="212"/>
    </location>
</feature>
<name>A0ABY4CF37_9BACL</name>
<feature type="transmembrane region" description="Helical" evidence="9">
    <location>
        <begin position="255"/>
        <end position="276"/>
    </location>
</feature>
<sequence length="290" mass="30925">MVLLQTVVSGLGIGSLYALAAIGLVLIFKTSNVVNFAQGEMAMISTFIAYQFLEKWGAPYWLAFLAAVVFALVFGWFVQWAFLSRLSSANLLNQIIVTLGLFLVLEGAAGLIWGNVPTSFPTAVSTQPVHAAGVVMTWNEIFIACVTVVFMLIFYALFKYTMIGLAMRGVAQNIIAAKLMGISGKQIFGWTWAVSTLLGAVAGILIAPTLFLSPAFMDVVSVKAFAAAVLGGFSSLPGAVVGGLLLGVIENIFGIYVSSALKTTFVFALIIVVLYIRPTGLFGKKEVKKV</sequence>
<evidence type="ECO:0000256" key="2">
    <source>
        <dbReference type="ARBA" id="ARBA00022448"/>
    </source>
</evidence>
<evidence type="ECO:0000256" key="1">
    <source>
        <dbReference type="ARBA" id="ARBA00004651"/>
    </source>
</evidence>
<comment type="subcellular location">
    <subcellularLocation>
        <location evidence="1">Cell membrane</location>
        <topology evidence="1">Multi-pass membrane protein</topology>
    </subcellularLocation>
</comment>
<evidence type="ECO:0000256" key="7">
    <source>
        <dbReference type="ARBA" id="ARBA00023136"/>
    </source>
</evidence>
<reference evidence="10" key="1">
    <citation type="submission" date="2021-12" db="EMBL/GenBank/DDBJ databases">
        <title>Alicyclobacillaceae gen. nov., sp. nov., isolated from chalcocite enrichment system.</title>
        <authorList>
            <person name="Jiang Z."/>
        </authorList>
    </citation>
    <scope>NUCLEOTIDE SEQUENCE</scope>
    <source>
        <strain evidence="10">MYW30-H2</strain>
    </source>
</reference>
<evidence type="ECO:0000313" key="10">
    <source>
        <dbReference type="EMBL" id="UOF89018.1"/>
    </source>
</evidence>
<evidence type="ECO:0000256" key="3">
    <source>
        <dbReference type="ARBA" id="ARBA00022475"/>
    </source>
</evidence>
<proteinExistence type="inferred from homology"/>
<keyword evidence="4 9" id="KW-0812">Transmembrane</keyword>
<comment type="similarity">
    <text evidence="8">Belongs to the binding-protein-dependent transport system permease family. LivHM subfamily.</text>
</comment>
<dbReference type="InterPro" id="IPR052157">
    <property type="entry name" value="BCAA_transport_permease"/>
</dbReference>
<feature type="transmembrane region" description="Helical" evidence="9">
    <location>
        <begin position="6"/>
        <end position="26"/>
    </location>
</feature>
<keyword evidence="11" id="KW-1185">Reference proteome</keyword>
<feature type="transmembrane region" description="Helical" evidence="9">
    <location>
        <begin position="59"/>
        <end position="83"/>
    </location>
</feature>
<dbReference type="PANTHER" id="PTHR11795">
    <property type="entry name" value="BRANCHED-CHAIN AMINO ACID TRANSPORT SYSTEM PERMEASE PROTEIN LIVH"/>
    <property type="match status" value="1"/>
</dbReference>
<organism evidence="10 11">
    <name type="scientific">Fodinisporobacter ferrooxydans</name>
    <dbReference type="NCBI Taxonomy" id="2901836"/>
    <lineage>
        <taxon>Bacteria</taxon>
        <taxon>Bacillati</taxon>
        <taxon>Bacillota</taxon>
        <taxon>Bacilli</taxon>
        <taxon>Bacillales</taxon>
        <taxon>Alicyclobacillaceae</taxon>
        <taxon>Fodinisporobacter</taxon>
    </lineage>
</organism>
<keyword evidence="2" id="KW-0813">Transport</keyword>
<dbReference type="EMBL" id="CP089291">
    <property type="protein sequence ID" value="UOF89018.1"/>
    <property type="molecule type" value="Genomic_DNA"/>
</dbReference>
<keyword evidence="6 9" id="KW-1133">Transmembrane helix</keyword>
<evidence type="ECO:0000256" key="8">
    <source>
        <dbReference type="ARBA" id="ARBA00037998"/>
    </source>
</evidence>
<keyword evidence="5" id="KW-0029">Amino-acid transport</keyword>
<feature type="transmembrane region" description="Helical" evidence="9">
    <location>
        <begin position="95"/>
        <end position="116"/>
    </location>
</feature>
<gene>
    <name evidence="10" type="ORF">LSG31_13900</name>
</gene>
<keyword evidence="7 9" id="KW-0472">Membrane</keyword>
<keyword evidence="3" id="KW-1003">Cell membrane</keyword>
<dbReference type="InterPro" id="IPR001851">
    <property type="entry name" value="ABC_transp_permease"/>
</dbReference>
<feature type="transmembrane region" description="Helical" evidence="9">
    <location>
        <begin position="136"/>
        <end position="158"/>
    </location>
</feature>